<sequence length="414" mass="45715">MASLNPSDNLFDRRGFLQKSALATLTTLLGTDIVFADKLPQHYLPMAFEVDPMATKNKGLVVLSDKPWNVETPAHLLDDAITPADKLFIRNNGLMPEKVDPASWTLTINGESVKQAKTYKLDDLKKHFKHYTYQLVLECAGNGRSGYFPKTSGNQWTDGGVGCAEWTGVRLKDILADVGLKDDAVYIGYYGKDVHISLDPKKEAISRGVPMRKALEDETLVAWAMNGQDIPLVNGAPLRLVVGGWPASTSGKWLHTIAVRNKVHDGTKMTGKSYKVPINPVEPGVDPPESQFKIIESMPVKSLVTFPQTGAMLTKGQTLNLRGHAWAGDRSVREVAVSHDFGATWQKADLKPPKNRLAWQHWTATIKFPQPGYYELWARATDDAGVSQPMVMPQWNPEGYCNNACHRIAVKVGA</sequence>
<dbReference type="Pfam" id="PF03404">
    <property type="entry name" value="Mo-co_dimer"/>
    <property type="match status" value="1"/>
</dbReference>
<evidence type="ECO:0000313" key="7">
    <source>
        <dbReference type="EMBL" id="MCK8494010.1"/>
    </source>
</evidence>
<dbReference type="SUPFAM" id="SSF81296">
    <property type="entry name" value="E set domains"/>
    <property type="match status" value="1"/>
</dbReference>
<organism evidence="7 8">
    <name type="scientific">Spirosoma liriopis</name>
    <dbReference type="NCBI Taxonomy" id="2937440"/>
    <lineage>
        <taxon>Bacteria</taxon>
        <taxon>Pseudomonadati</taxon>
        <taxon>Bacteroidota</taxon>
        <taxon>Cytophagia</taxon>
        <taxon>Cytophagales</taxon>
        <taxon>Cytophagaceae</taxon>
        <taxon>Spirosoma</taxon>
    </lineage>
</organism>
<comment type="cofactor">
    <cofactor evidence="1">
        <name>Mo-molybdopterin</name>
        <dbReference type="ChEBI" id="CHEBI:71302"/>
    </cofactor>
</comment>
<evidence type="ECO:0000256" key="3">
    <source>
        <dbReference type="ARBA" id="ARBA00022723"/>
    </source>
</evidence>
<evidence type="ECO:0000256" key="4">
    <source>
        <dbReference type="ARBA" id="ARBA00023002"/>
    </source>
</evidence>
<dbReference type="SUPFAM" id="SSF56524">
    <property type="entry name" value="Oxidoreductase molybdopterin-binding domain"/>
    <property type="match status" value="1"/>
</dbReference>
<evidence type="ECO:0000313" key="8">
    <source>
        <dbReference type="Proteomes" id="UP001202180"/>
    </source>
</evidence>
<gene>
    <name evidence="7" type="ORF">M0L20_19240</name>
</gene>
<dbReference type="InterPro" id="IPR006311">
    <property type="entry name" value="TAT_signal"/>
</dbReference>
<dbReference type="InterPro" id="IPR008335">
    <property type="entry name" value="Mopterin_OxRdtase_euk"/>
</dbReference>
<dbReference type="InterPro" id="IPR014756">
    <property type="entry name" value="Ig_E-set"/>
</dbReference>
<dbReference type="InterPro" id="IPR036374">
    <property type="entry name" value="OxRdtase_Mopterin-bd_sf"/>
</dbReference>
<dbReference type="EMBL" id="JALPRF010000003">
    <property type="protein sequence ID" value="MCK8494010.1"/>
    <property type="molecule type" value="Genomic_DNA"/>
</dbReference>
<keyword evidence="8" id="KW-1185">Reference proteome</keyword>
<keyword evidence="3" id="KW-0479">Metal-binding</keyword>
<proteinExistence type="predicted"/>
<comment type="caution">
    <text evidence="7">The sequence shown here is derived from an EMBL/GenBank/DDBJ whole genome shotgun (WGS) entry which is preliminary data.</text>
</comment>
<evidence type="ECO:0000256" key="2">
    <source>
        <dbReference type="ARBA" id="ARBA00022505"/>
    </source>
</evidence>
<dbReference type="InterPro" id="IPR000572">
    <property type="entry name" value="OxRdtase_Mopterin-bd_dom"/>
</dbReference>
<feature type="domain" description="Oxidoreductase molybdopterin-binding" evidence="5">
    <location>
        <begin position="95"/>
        <end position="266"/>
    </location>
</feature>
<dbReference type="Gene3D" id="3.90.420.10">
    <property type="entry name" value="Oxidoreductase, molybdopterin-binding domain"/>
    <property type="match status" value="1"/>
</dbReference>
<dbReference type="PANTHER" id="PTHR19372:SF7">
    <property type="entry name" value="SULFITE OXIDASE, MITOCHONDRIAL"/>
    <property type="match status" value="1"/>
</dbReference>
<dbReference type="CDD" id="cd02110">
    <property type="entry name" value="SO_family_Moco_dimer"/>
    <property type="match status" value="1"/>
</dbReference>
<dbReference type="Pfam" id="PF00174">
    <property type="entry name" value="Oxidored_molyb"/>
    <property type="match status" value="1"/>
</dbReference>
<evidence type="ECO:0000259" key="6">
    <source>
        <dbReference type="Pfam" id="PF03404"/>
    </source>
</evidence>
<dbReference type="Proteomes" id="UP001202180">
    <property type="component" value="Unassembled WGS sequence"/>
</dbReference>
<feature type="domain" description="Moybdenum cofactor oxidoreductase dimerisation" evidence="6">
    <location>
        <begin position="294"/>
        <end position="412"/>
    </location>
</feature>
<dbReference type="Gene3D" id="2.60.40.650">
    <property type="match status" value="1"/>
</dbReference>
<keyword evidence="4" id="KW-0560">Oxidoreductase</keyword>
<name>A0ABT0HPA3_9BACT</name>
<dbReference type="RefSeq" id="WP_248478615.1">
    <property type="nucleotide sequence ID" value="NZ_JALPRF010000003.1"/>
</dbReference>
<protein>
    <submittedName>
        <fullName evidence="7">Sulfite oxidase</fullName>
    </submittedName>
</protein>
<reference evidence="7 8" key="1">
    <citation type="submission" date="2022-04" db="EMBL/GenBank/DDBJ databases">
        <title>Spirosoma sp. strain RP8 genome sequencing and assembly.</title>
        <authorList>
            <person name="Jung Y."/>
        </authorList>
    </citation>
    <scope>NUCLEOTIDE SEQUENCE [LARGE SCALE GENOMIC DNA]</scope>
    <source>
        <strain evidence="7 8">RP8</strain>
    </source>
</reference>
<dbReference type="PROSITE" id="PS51318">
    <property type="entry name" value="TAT"/>
    <property type="match status" value="1"/>
</dbReference>
<evidence type="ECO:0000259" key="5">
    <source>
        <dbReference type="Pfam" id="PF00174"/>
    </source>
</evidence>
<dbReference type="PRINTS" id="PR00407">
    <property type="entry name" value="EUMOPTERIN"/>
</dbReference>
<dbReference type="PANTHER" id="PTHR19372">
    <property type="entry name" value="SULFITE REDUCTASE"/>
    <property type="match status" value="1"/>
</dbReference>
<keyword evidence="2" id="KW-0500">Molybdenum</keyword>
<dbReference type="InterPro" id="IPR005066">
    <property type="entry name" value="MoCF_OxRdtse_dimer"/>
</dbReference>
<evidence type="ECO:0000256" key="1">
    <source>
        <dbReference type="ARBA" id="ARBA00001924"/>
    </source>
</evidence>
<accession>A0ABT0HPA3</accession>